<comment type="caution">
    <text evidence="15">The sequence shown here is derived from an EMBL/GenBank/DDBJ whole genome shotgun (WGS) entry which is preliminary data.</text>
</comment>
<dbReference type="GO" id="GO:0008270">
    <property type="term" value="F:zinc ion binding"/>
    <property type="evidence" value="ECO:0007669"/>
    <property type="project" value="UniProtKB-KW"/>
</dbReference>
<keyword evidence="3 9" id="KW-0235">DNA replication</keyword>
<evidence type="ECO:0000259" key="12">
    <source>
        <dbReference type="Pfam" id="PF04057"/>
    </source>
</evidence>
<dbReference type="NCBIfam" id="TIGR00617">
    <property type="entry name" value="rpa1"/>
    <property type="match status" value="1"/>
</dbReference>
<dbReference type="InterPro" id="IPR012340">
    <property type="entry name" value="NA-bd_OB-fold"/>
</dbReference>
<dbReference type="PANTHER" id="PTHR47165:SF4">
    <property type="entry name" value="OS03G0429900 PROTEIN"/>
    <property type="match status" value="1"/>
</dbReference>
<name>A0A8H5HCK7_9AGAR</name>
<dbReference type="Gene3D" id="2.40.50.140">
    <property type="entry name" value="Nucleic acid-binding proteins"/>
    <property type="match status" value="4"/>
</dbReference>
<feature type="region of interest" description="Disordered" evidence="10">
    <location>
        <begin position="114"/>
        <end position="160"/>
    </location>
</feature>
<keyword evidence="4 9" id="KW-0479">Metal-binding</keyword>
<comment type="function">
    <text evidence="9">As part of the replication protein A (RPA/RP-A), a single-stranded DNA-binding heterotrimeric complex, may play an essential role in DNA replication, recombination and repair. Binds and stabilizes single-stranded DNA intermediates, preventing complementary DNA reannealing and recruiting different proteins involved in DNA metabolism.</text>
</comment>
<evidence type="ECO:0000256" key="2">
    <source>
        <dbReference type="ARBA" id="ARBA00005690"/>
    </source>
</evidence>
<accession>A0A8H5HCK7</accession>
<dbReference type="Pfam" id="PF16900">
    <property type="entry name" value="REPA_OB_2"/>
    <property type="match status" value="1"/>
</dbReference>
<keyword evidence="6 9" id="KW-0862">Zinc</keyword>
<protein>
    <recommendedName>
        <fullName evidence="9">Replication protein A subunit</fullName>
    </recommendedName>
</protein>
<dbReference type="InterPro" id="IPR013955">
    <property type="entry name" value="Rep_factor-A_C"/>
</dbReference>
<dbReference type="InterPro" id="IPR031657">
    <property type="entry name" value="REPA_OB_2"/>
</dbReference>
<keyword evidence="7 9" id="KW-0238">DNA-binding</keyword>
<dbReference type="Proteomes" id="UP000565441">
    <property type="component" value="Unassembled WGS sequence"/>
</dbReference>
<evidence type="ECO:0000256" key="3">
    <source>
        <dbReference type="ARBA" id="ARBA00022705"/>
    </source>
</evidence>
<dbReference type="SUPFAM" id="SSF50249">
    <property type="entry name" value="Nucleic acid-binding proteins"/>
    <property type="match status" value="4"/>
</dbReference>
<keyword evidence="8 9" id="KW-0539">Nucleus</keyword>
<keyword evidence="16" id="KW-1185">Reference proteome</keyword>
<gene>
    <name evidence="15" type="ORF">D9615_004118</name>
</gene>
<comment type="similarity">
    <text evidence="2 9">Belongs to the replication factor A protein 1 family.</text>
</comment>
<dbReference type="GO" id="GO:0006310">
    <property type="term" value="P:DNA recombination"/>
    <property type="evidence" value="ECO:0007669"/>
    <property type="project" value="InterPro"/>
</dbReference>
<dbReference type="FunFam" id="2.40.50.140:FF:000064">
    <property type="entry name" value="Replication protein A subunit"/>
    <property type="match status" value="1"/>
</dbReference>
<feature type="domain" description="Replication factor-A protein 1 N-terminal" evidence="12">
    <location>
        <begin position="27"/>
        <end position="107"/>
    </location>
</feature>
<evidence type="ECO:0000313" key="16">
    <source>
        <dbReference type="Proteomes" id="UP000565441"/>
    </source>
</evidence>
<dbReference type="InterPro" id="IPR047192">
    <property type="entry name" value="Euk_RPA1_DBD_C"/>
</dbReference>
<dbReference type="GO" id="GO:0007004">
    <property type="term" value="P:telomere maintenance via telomerase"/>
    <property type="evidence" value="ECO:0007669"/>
    <property type="project" value="UniProtKB-ARBA"/>
</dbReference>
<dbReference type="GO" id="GO:0003677">
    <property type="term" value="F:DNA binding"/>
    <property type="evidence" value="ECO:0007669"/>
    <property type="project" value="UniProtKB-KW"/>
</dbReference>
<organism evidence="15 16">
    <name type="scientific">Tricholomella constricta</name>
    <dbReference type="NCBI Taxonomy" id="117010"/>
    <lineage>
        <taxon>Eukaryota</taxon>
        <taxon>Fungi</taxon>
        <taxon>Dikarya</taxon>
        <taxon>Basidiomycota</taxon>
        <taxon>Agaricomycotina</taxon>
        <taxon>Agaricomycetes</taxon>
        <taxon>Agaricomycetidae</taxon>
        <taxon>Agaricales</taxon>
        <taxon>Tricholomatineae</taxon>
        <taxon>Lyophyllaceae</taxon>
        <taxon>Tricholomella</taxon>
    </lineage>
</organism>
<dbReference type="InterPro" id="IPR007199">
    <property type="entry name" value="Rep_factor-A_N"/>
</dbReference>
<evidence type="ECO:0000313" key="15">
    <source>
        <dbReference type="EMBL" id="KAF5380804.1"/>
    </source>
</evidence>
<dbReference type="FunFam" id="2.40.50.140:FF:000041">
    <property type="entry name" value="Replication protein A subunit"/>
    <property type="match status" value="1"/>
</dbReference>
<evidence type="ECO:0000259" key="11">
    <source>
        <dbReference type="Pfam" id="PF01336"/>
    </source>
</evidence>
<evidence type="ECO:0000256" key="4">
    <source>
        <dbReference type="ARBA" id="ARBA00022723"/>
    </source>
</evidence>
<feature type="domain" description="OB" evidence="11">
    <location>
        <begin position="182"/>
        <end position="263"/>
    </location>
</feature>
<dbReference type="CDD" id="cd04474">
    <property type="entry name" value="RPA1_DBD_A"/>
    <property type="match status" value="1"/>
</dbReference>
<feature type="compositionally biased region" description="Low complexity" evidence="10">
    <location>
        <begin position="131"/>
        <end position="147"/>
    </location>
</feature>
<dbReference type="PANTHER" id="PTHR47165">
    <property type="entry name" value="OS03G0429900 PROTEIN"/>
    <property type="match status" value="1"/>
</dbReference>
<feature type="domain" description="Replication protein A OB" evidence="14">
    <location>
        <begin position="291"/>
        <end position="399"/>
    </location>
</feature>
<dbReference type="EMBL" id="JAACJP010000012">
    <property type="protein sequence ID" value="KAF5380804.1"/>
    <property type="molecule type" value="Genomic_DNA"/>
</dbReference>
<dbReference type="FunFam" id="2.40.50.140:FF:000090">
    <property type="entry name" value="Replication protein A subunit"/>
    <property type="match status" value="1"/>
</dbReference>
<keyword evidence="5 9" id="KW-0863">Zinc-finger</keyword>
<dbReference type="CDD" id="cd04476">
    <property type="entry name" value="RPA1_DBD_C"/>
    <property type="match status" value="1"/>
</dbReference>
<evidence type="ECO:0000256" key="8">
    <source>
        <dbReference type="ARBA" id="ARBA00023242"/>
    </source>
</evidence>
<proteinExistence type="inferred from homology"/>
<dbReference type="Pfam" id="PF01336">
    <property type="entry name" value="tRNA_anti-codon"/>
    <property type="match status" value="1"/>
</dbReference>
<evidence type="ECO:0000256" key="7">
    <source>
        <dbReference type="ARBA" id="ARBA00023125"/>
    </source>
</evidence>
<dbReference type="CDD" id="cd04475">
    <property type="entry name" value="RPA1_DBD_B"/>
    <property type="match status" value="1"/>
</dbReference>
<dbReference type="CDD" id="cd04477">
    <property type="entry name" value="RPA1N"/>
    <property type="match status" value="1"/>
</dbReference>
<dbReference type="InterPro" id="IPR004365">
    <property type="entry name" value="NA-bd_OB_tRNA"/>
</dbReference>
<dbReference type="Pfam" id="PF08646">
    <property type="entry name" value="Rep_fac-A_C"/>
    <property type="match status" value="1"/>
</dbReference>
<reference evidence="15 16" key="1">
    <citation type="journal article" date="2020" name="ISME J.">
        <title>Uncovering the hidden diversity of litter-decomposition mechanisms in mushroom-forming fungi.</title>
        <authorList>
            <person name="Floudas D."/>
            <person name="Bentzer J."/>
            <person name="Ahren D."/>
            <person name="Johansson T."/>
            <person name="Persson P."/>
            <person name="Tunlid A."/>
        </authorList>
    </citation>
    <scope>NUCLEOTIDE SEQUENCE [LARGE SCALE GENOMIC DNA]</scope>
    <source>
        <strain evidence="15 16">CBS 661.87</strain>
    </source>
</reference>
<evidence type="ECO:0000256" key="1">
    <source>
        <dbReference type="ARBA" id="ARBA00004123"/>
    </source>
</evidence>
<dbReference type="GO" id="GO:0006260">
    <property type="term" value="P:DNA replication"/>
    <property type="evidence" value="ECO:0007669"/>
    <property type="project" value="UniProtKB-KW"/>
</dbReference>
<evidence type="ECO:0000256" key="6">
    <source>
        <dbReference type="ARBA" id="ARBA00022833"/>
    </source>
</evidence>
<dbReference type="GO" id="GO:0006281">
    <property type="term" value="P:DNA repair"/>
    <property type="evidence" value="ECO:0007669"/>
    <property type="project" value="InterPro"/>
</dbReference>
<comment type="subunit">
    <text evidence="9">Component of the heterotrimeric canonical replication protein A complex (RPA).</text>
</comment>
<evidence type="ECO:0000256" key="5">
    <source>
        <dbReference type="ARBA" id="ARBA00022771"/>
    </source>
</evidence>
<feature type="domain" description="Replication factor A C-terminal" evidence="13">
    <location>
        <begin position="459"/>
        <end position="602"/>
    </location>
</feature>
<evidence type="ECO:0000259" key="14">
    <source>
        <dbReference type="Pfam" id="PF16900"/>
    </source>
</evidence>
<dbReference type="GO" id="GO:0005662">
    <property type="term" value="C:DNA replication factor A complex"/>
    <property type="evidence" value="ECO:0007669"/>
    <property type="project" value="UniProtKB-ARBA"/>
</dbReference>
<dbReference type="AlphaFoldDB" id="A0A8H5HCK7"/>
<evidence type="ECO:0000259" key="13">
    <source>
        <dbReference type="Pfam" id="PF08646"/>
    </source>
</evidence>
<evidence type="ECO:0000256" key="10">
    <source>
        <dbReference type="SAM" id="MobiDB-lite"/>
    </source>
</evidence>
<dbReference type="InterPro" id="IPR004591">
    <property type="entry name" value="Rfa1"/>
</dbReference>
<sequence length="613" mass="67762">MVQLTAGCCYRLHNASPDDDELFNGPHTVQFLSIKKVNAGNPGGVDRFRIIMSDGINFLQAMLATQLNGMVNDQTIGKHTIAVIEKLTCNYVQEKRLIIILALRVLETTADKIGDPKPFTEVADPPQNPGPAHASIPAAAASSSKPPIQRHQTNNAAPAAAARAGRGSIFPIEGLSPYQNNWTIKARVTQKSDIKTWSNARGEGKLFNVTFMDETGEIRGTGFNLAVDELYPKLEEGKVYYISKARVNLAKKKFSNVANDYELSFERNTEVEECHEATNLPMIKYHFVQLSGLEDLPKDSTCDVIAIVKDVAPLSEIISKQQNKTARHTLAFDLPSFIPKRELTLVDQSGYSVRLTLWGKQAEQYTSEDSPVIAFKGVKVGDFGGRSLSMYSSSTMAINPDIEECFALRGWYDSIGAGQSFQAHSNTGGGTMSGFKRSEMRSINEVKEAQLGQQDKVDYFSTRGTIMHIKADNICYPACPTAGCSKKVIEVNGSWRCEKCNKSFDAPEYRYIMALAVADWSGQAWLQGFNDVGLAVFGMPANDLVEIRDNNEAKFNVILHKANCTTYNFACRAKQDEYNGTTRTRYGISSISPLNYKEEAMALRDSLHSAWAR</sequence>
<evidence type="ECO:0000256" key="9">
    <source>
        <dbReference type="RuleBase" id="RU364130"/>
    </source>
</evidence>
<dbReference type="GO" id="GO:0000781">
    <property type="term" value="C:chromosome, telomeric region"/>
    <property type="evidence" value="ECO:0007669"/>
    <property type="project" value="UniProtKB-ARBA"/>
</dbReference>
<comment type="subcellular location">
    <subcellularLocation>
        <location evidence="1 9">Nucleus</location>
    </subcellularLocation>
</comment>
<dbReference type="OrthoDB" id="1751331at2759"/>
<dbReference type="Pfam" id="PF04057">
    <property type="entry name" value="Rep-A_N"/>
    <property type="match status" value="1"/>
</dbReference>